<dbReference type="AlphaFoldDB" id="A0A0S4TCY3"/>
<dbReference type="VEuPathDB" id="CryptoDB:GY17_00002618"/>
<dbReference type="EMBL" id="LN877949">
    <property type="protein sequence ID" value="CUV04937.1"/>
    <property type="molecule type" value="Genomic_DNA"/>
</dbReference>
<reference evidence="3 4" key="3">
    <citation type="submission" date="2017-10" db="EMBL/GenBank/DDBJ databases">
        <title>Consistent, comparative and evidence-based genome annotation and re-annotation for the closely-related species, Cryptosporidium parvum, C. hominis and C. tyzzeri.</title>
        <authorList>
            <person name="Baptista R.P."/>
            <person name="Li Y."/>
            <person name="Sateriale A."/>
            <person name="Striepen B."/>
            <person name="Kissinger J.C."/>
        </authorList>
    </citation>
    <scope>NUCLEOTIDE SEQUENCE [LARGE SCALE GENOMIC DNA]</scope>
    <source>
        <strain evidence="3">30976</strain>
    </source>
</reference>
<protein>
    <submittedName>
        <fullName evidence="2">Uncharacterized protein</fullName>
    </submittedName>
</protein>
<name>A0A0S4TCY3_CRYHO</name>
<dbReference type="OrthoDB" id="341771at2759"/>
<keyword evidence="4" id="KW-1185">Reference proteome</keyword>
<dbReference type="VEuPathDB" id="CryptoDB:Chro.30125"/>
<dbReference type="EMBL" id="JTAI01000028">
    <property type="protein sequence ID" value="PPS92819.1"/>
    <property type="molecule type" value="Genomic_DNA"/>
</dbReference>
<dbReference type="Proteomes" id="UP000199752">
    <property type="component" value="Chromosome 3"/>
</dbReference>
<evidence type="ECO:0000313" key="4">
    <source>
        <dbReference type="Proteomes" id="UP001429100"/>
    </source>
</evidence>
<proteinExistence type="predicted"/>
<sequence>MHENNEHDLSLFKLKKLPQFPRLTSLNLNISLEKHSEECEKPEYKESHPKCKKKKPRDTLPQNVNNENTIIFQLGSSISKKKCVDVLKKKEIFTEKNHYSPKNDNIEETNNTQQKTKEELLQIGKNHSIESIQNIYQKILMVSIEMNESRESSSKEISNMIIEINHIKESLVDYWIELTLTQAKSMNNNLESNSDADTVLNQALTKQE</sequence>
<reference evidence="2" key="2">
    <citation type="submission" date="2015-08" db="EMBL/GenBank/DDBJ databases">
        <authorList>
            <person name="Babu N.S."/>
            <person name="Beckwith C.J."/>
            <person name="Beseler K.G."/>
            <person name="Brison A."/>
            <person name="Carone J.V."/>
            <person name="Caskin T.P."/>
            <person name="Diamond M."/>
            <person name="Durham M.E."/>
            <person name="Foxe J.M."/>
            <person name="Go M."/>
            <person name="Henderson B.A."/>
            <person name="Jones I.B."/>
            <person name="McGettigan J.A."/>
            <person name="Micheletti S.J."/>
            <person name="Nasrallah M.E."/>
            <person name="Ortiz D."/>
            <person name="Piller C.R."/>
            <person name="Privatt S.R."/>
            <person name="Schneider S.L."/>
            <person name="Sharp S."/>
            <person name="Smith T.C."/>
            <person name="Stanton J.D."/>
            <person name="Ullery H.E."/>
            <person name="Wilson R.J."/>
            <person name="Serrano M.G."/>
            <person name="Buck G."/>
            <person name="Lee V."/>
            <person name="Wang Y."/>
            <person name="Carvalho R."/>
            <person name="Voegtly L."/>
            <person name="Shi R."/>
            <person name="Duckworth R."/>
            <person name="Johnson A."/>
            <person name="Loviza R."/>
            <person name="Walstead R."/>
            <person name="Shah Z."/>
            <person name="Kiflezghi M."/>
            <person name="Wade K."/>
            <person name="Ball S.L."/>
            <person name="Bradley K.W."/>
            <person name="Asai D.J."/>
            <person name="Bowman C.A."/>
            <person name="Russell D.A."/>
            <person name="Pope W.H."/>
            <person name="Jacobs-Sera D."/>
            <person name="Hendrix R.W."/>
            <person name="Hatfull G.F."/>
        </authorList>
    </citation>
    <scope>NUCLEOTIDE SEQUENCE [LARGE SCALE GENOMIC DNA]</scope>
</reference>
<feature type="region of interest" description="Disordered" evidence="1">
    <location>
        <begin position="36"/>
        <end position="62"/>
    </location>
</feature>
<dbReference type="Proteomes" id="UP001429100">
    <property type="component" value="Unassembled WGS sequence"/>
</dbReference>
<reference evidence="3 4" key="1">
    <citation type="submission" date="2014-11" db="EMBL/GenBank/DDBJ databases">
        <title>Comparative genomic analysis of Cryptosporidium hominis reveals occurrence of genetic recombination in virulent subtypes.</title>
        <authorList>
            <person name="Guo Y."/>
            <person name="Tang K."/>
            <person name="Frace M."/>
            <person name="Li N."/>
            <person name="Roellig D.M."/>
            <person name="Sammons S."/>
            <person name="Knipe K."/>
            <person name="Rowe L."/>
            <person name="Feng Y."/>
            <person name="Xiao L."/>
        </authorList>
    </citation>
    <scope>NUCLEOTIDE SEQUENCE [LARGE SCALE GENOMIC DNA]</scope>
    <source>
        <strain evidence="3">30976</strain>
    </source>
</reference>
<accession>A0A0S4TCY3</accession>
<organism evidence="2">
    <name type="scientific">Cryptosporidium hominis</name>
    <dbReference type="NCBI Taxonomy" id="237895"/>
    <lineage>
        <taxon>Eukaryota</taxon>
        <taxon>Sar</taxon>
        <taxon>Alveolata</taxon>
        <taxon>Apicomplexa</taxon>
        <taxon>Conoidasida</taxon>
        <taxon>Coccidia</taxon>
        <taxon>Eucoccidiorida</taxon>
        <taxon>Eimeriorina</taxon>
        <taxon>Cryptosporidiidae</taxon>
        <taxon>Cryptosporidium</taxon>
    </lineage>
</organism>
<evidence type="ECO:0000313" key="3">
    <source>
        <dbReference type="EMBL" id="PPS92819.1"/>
    </source>
</evidence>
<feature type="compositionally biased region" description="Basic and acidic residues" evidence="1">
    <location>
        <begin position="36"/>
        <end position="49"/>
    </location>
</feature>
<evidence type="ECO:0000256" key="1">
    <source>
        <dbReference type="SAM" id="MobiDB-lite"/>
    </source>
</evidence>
<gene>
    <name evidence="2" type="ORF">CHUDEA3_940</name>
    <name evidence="3" type="ORF">GY17_00002618</name>
</gene>
<evidence type="ECO:0000313" key="2">
    <source>
        <dbReference type="EMBL" id="CUV04937.1"/>
    </source>
</evidence>
<dbReference type="VEuPathDB" id="CryptoDB:CHUDEA3_940"/>
<dbReference type="VEuPathDB" id="CryptoDB:ChTU502y2012_389g0170"/>